<reference evidence="2 3" key="2">
    <citation type="submission" date="2021-10" db="EMBL/GenBank/DDBJ databases">
        <authorList>
            <person name="Piombo E."/>
        </authorList>
    </citation>
    <scope>NUCLEOTIDE SEQUENCE [LARGE SCALE GENOMIC DNA]</scope>
</reference>
<dbReference type="EMBL" id="CABFOC020000002">
    <property type="protein sequence ID" value="CAH0038002.1"/>
    <property type="molecule type" value="Genomic_DNA"/>
</dbReference>
<proteinExistence type="predicted"/>
<protein>
    <submittedName>
        <fullName evidence="2">Uncharacterized protein</fullName>
    </submittedName>
</protein>
<evidence type="ECO:0000313" key="2">
    <source>
        <dbReference type="EMBL" id="CAH0038002.1"/>
    </source>
</evidence>
<keyword evidence="1" id="KW-0472">Membrane</keyword>
<keyword evidence="1" id="KW-0812">Transmembrane</keyword>
<keyword evidence="3" id="KW-1185">Reference proteome</keyword>
<comment type="caution">
    <text evidence="2">The sequence shown here is derived from an EMBL/GenBank/DDBJ whole genome shotgun (WGS) entry which is preliminary data.</text>
</comment>
<dbReference type="OrthoDB" id="10423116at2759"/>
<reference evidence="3" key="1">
    <citation type="submission" date="2019-06" db="EMBL/GenBank/DDBJ databases">
        <authorList>
            <person name="Broberg M."/>
        </authorList>
    </citation>
    <scope>NUCLEOTIDE SEQUENCE [LARGE SCALE GENOMIC DNA]</scope>
</reference>
<feature type="transmembrane region" description="Helical" evidence="1">
    <location>
        <begin position="20"/>
        <end position="45"/>
    </location>
</feature>
<sequence length="93" mass="9632">MSTEIGNNNSNNTKMGQNSALGRIIQAITAAALVGILVVLALLLIEVKKFTNEDQGLVASLSSDPLGIKIVSGYNGLGVSPSAPLYMSVTNRS</sequence>
<evidence type="ECO:0000313" key="3">
    <source>
        <dbReference type="Proteomes" id="UP000775872"/>
    </source>
</evidence>
<gene>
    <name evidence="2" type="ORF">CSOL1703_00003154</name>
</gene>
<name>A0A9N9YV71_9HYPO</name>
<accession>A0A9N9YV71</accession>
<evidence type="ECO:0000256" key="1">
    <source>
        <dbReference type="SAM" id="Phobius"/>
    </source>
</evidence>
<dbReference type="Proteomes" id="UP000775872">
    <property type="component" value="Unassembled WGS sequence"/>
</dbReference>
<organism evidence="2 3">
    <name type="scientific">Clonostachys solani</name>
    <dbReference type="NCBI Taxonomy" id="160281"/>
    <lineage>
        <taxon>Eukaryota</taxon>
        <taxon>Fungi</taxon>
        <taxon>Dikarya</taxon>
        <taxon>Ascomycota</taxon>
        <taxon>Pezizomycotina</taxon>
        <taxon>Sordariomycetes</taxon>
        <taxon>Hypocreomycetidae</taxon>
        <taxon>Hypocreales</taxon>
        <taxon>Bionectriaceae</taxon>
        <taxon>Clonostachys</taxon>
    </lineage>
</organism>
<keyword evidence="1" id="KW-1133">Transmembrane helix</keyword>
<dbReference type="AlphaFoldDB" id="A0A9N9YV71"/>